<comment type="caution">
    <text evidence="1">The sequence shown here is derived from an EMBL/GenBank/DDBJ whole genome shotgun (WGS) entry which is preliminary data.</text>
</comment>
<dbReference type="InterPro" id="IPR050421">
    <property type="entry name" value="PPR"/>
</dbReference>
<dbReference type="Pfam" id="PF01535">
    <property type="entry name" value="PPR"/>
    <property type="match status" value="1"/>
</dbReference>
<sequence>MVNDVQTWTQQDIAKIHSDFQELEKRLEDKIEQAIADKFQDIRVEVDAARQEMMEVKAFLEAVFGRTCTSKDILGAAPTEGLNLELTEWVGEGSAATTSIKDTTPKVDLKMSNKCAVRVFDEMLERDDKVKVDRHFNAVCGDSNEVQNSIALSEIVDYVQELPMLSVVETLTADGSDNALLRFHLPVQVLFQLPKVIASSPSISTSNLNLNIVPKVIRKPNSYLENSVDPIIDNALIEMYSKCGYRDNAWVVLKVTDNRSIVSWTKMTMKCTQNGQVREAFNTLDEMVAKELIGLKSLNVLEWEEKR</sequence>
<evidence type="ECO:0000313" key="2">
    <source>
        <dbReference type="Proteomes" id="UP001472677"/>
    </source>
</evidence>
<dbReference type="Gene3D" id="1.25.40.10">
    <property type="entry name" value="Tetratricopeptide repeat domain"/>
    <property type="match status" value="1"/>
</dbReference>
<dbReference type="InterPro" id="IPR002885">
    <property type="entry name" value="PPR_rpt"/>
</dbReference>
<dbReference type="PANTHER" id="PTHR47928">
    <property type="entry name" value="REPEAT-CONTAINING PROTEIN, PUTATIVE-RELATED"/>
    <property type="match status" value="1"/>
</dbReference>
<protein>
    <submittedName>
        <fullName evidence="1">Uncharacterized protein</fullName>
    </submittedName>
</protein>
<dbReference type="InterPro" id="IPR011990">
    <property type="entry name" value="TPR-like_helical_dom_sf"/>
</dbReference>
<evidence type="ECO:0000313" key="1">
    <source>
        <dbReference type="EMBL" id="KAK8482075.1"/>
    </source>
</evidence>
<dbReference type="PANTHER" id="PTHR47928:SF190">
    <property type="entry name" value="PENTACOTRIPEPTIDE-REPEAT REGION OF PRORP DOMAIN-CONTAINING PROTEIN"/>
    <property type="match status" value="1"/>
</dbReference>
<organism evidence="1 2">
    <name type="scientific">Hibiscus sabdariffa</name>
    <name type="common">roselle</name>
    <dbReference type="NCBI Taxonomy" id="183260"/>
    <lineage>
        <taxon>Eukaryota</taxon>
        <taxon>Viridiplantae</taxon>
        <taxon>Streptophyta</taxon>
        <taxon>Embryophyta</taxon>
        <taxon>Tracheophyta</taxon>
        <taxon>Spermatophyta</taxon>
        <taxon>Magnoliopsida</taxon>
        <taxon>eudicotyledons</taxon>
        <taxon>Gunneridae</taxon>
        <taxon>Pentapetalae</taxon>
        <taxon>rosids</taxon>
        <taxon>malvids</taxon>
        <taxon>Malvales</taxon>
        <taxon>Malvaceae</taxon>
        <taxon>Malvoideae</taxon>
        <taxon>Hibiscus</taxon>
    </lineage>
</organism>
<name>A0ABR1ZN58_9ROSI</name>
<accession>A0ABR1ZN58</accession>
<keyword evidence="2" id="KW-1185">Reference proteome</keyword>
<reference evidence="1 2" key="1">
    <citation type="journal article" date="2024" name="G3 (Bethesda)">
        <title>Genome assembly of Hibiscus sabdariffa L. provides insights into metabolisms of medicinal natural products.</title>
        <authorList>
            <person name="Kim T."/>
        </authorList>
    </citation>
    <scope>NUCLEOTIDE SEQUENCE [LARGE SCALE GENOMIC DNA]</scope>
    <source>
        <strain evidence="1">TK-2024</strain>
        <tissue evidence="1">Old leaves</tissue>
    </source>
</reference>
<dbReference type="Proteomes" id="UP001472677">
    <property type="component" value="Unassembled WGS sequence"/>
</dbReference>
<gene>
    <name evidence="1" type="ORF">V6N12_033704</name>
</gene>
<proteinExistence type="predicted"/>
<dbReference type="EMBL" id="JBBPBM010001772">
    <property type="protein sequence ID" value="KAK8482075.1"/>
    <property type="molecule type" value="Genomic_DNA"/>
</dbReference>